<proteinExistence type="predicted"/>
<sequence length="221" mass="24235">MSKESSPMPADGVNEAEDDTHVLRAEQIPEESDSMNITTSRDYVSVLSRATPAATCCWFGIFESAMIVVLPGRRNNSEMVMETNFRMLLQLAAVEYPVLVNGGLVLMSYSTALIPVKLVDTETILWHLETASNASQLKTTELRGIKGNWLKTTDLEDLQKKKALLGWRPEAVTLLGTGLLNTVQWSAAKAKHSTWTWKGANLQFLASSTAPLQLGAQLGLI</sequence>
<organism evidence="1 2">
    <name type="scientific">Emericella nidulans (strain FGSC A4 / ATCC 38163 / CBS 112.46 / NRRL 194 / M139)</name>
    <name type="common">Aspergillus nidulans</name>
    <dbReference type="NCBI Taxonomy" id="227321"/>
    <lineage>
        <taxon>Eukaryota</taxon>
        <taxon>Fungi</taxon>
        <taxon>Dikarya</taxon>
        <taxon>Ascomycota</taxon>
        <taxon>Pezizomycotina</taxon>
        <taxon>Eurotiomycetes</taxon>
        <taxon>Eurotiomycetidae</taxon>
        <taxon>Eurotiales</taxon>
        <taxon>Aspergillaceae</taxon>
        <taxon>Aspergillus</taxon>
        <taxon>Aspergillus subgen. Nidulantes</taxon>
    </lineage>
</organism>
<dbReference type="InParanoid" id="Q5AR19"/>
<dbReference type="GeneID" id="2867926"/>
<keyword evidence="2" id="KW-1185">Reference proteome</keyword>
<dbReference type="AlphaFoldDB" id="Q5AR19"/>
<accession>C8VQA2</accession>
<dbReference type="KEGG" id="ani:ANIA_09261"/>
<dbReference type="STRING" id="227321.Q5AR19"/>
<protein>
    <submittedName>
        <fullName evidence="1">Uncharacterized protein</fullName>
    </submittedName>
</protein>
<gene>
    <name evidence="1" type="ORF">ANIA_09261</name>
</gene>
<accession>Q5AR19</accession>
<dbReference type="HOGENOM" id="CLU_1250667_0_0_1"/>
<dbReference type="OrthoDB" id="1577640at2759"/>
<evidence type="ECO:0000313" key="2">
    <source>
        <dbReference type="Proteomes" id="UP000000560"/>
    </source>
</evidence>
<evidence type="ECO:0000313" key="1">
    <source>
        <dbReference type="EMBL" id="CBF87274.1"/>
    </source>
</evidence>
<dbReference type="RefSeq" id="XP_682530.1">
    <property type="nucleotide sequence ID" value="XM_677438.1"/>
</dbReference>
<dbReference type="EMBL" id="BN001308">
    <property type="protein sequence ID" value="CBF87274.1"/>
    <property type="molecule type" value="Genomic_DNA"/>
</dbReference>
<dbReference type="Proteomes" id="UP000000560">
    <property type="component" value="Chromosome VIII"/>
</dbReference>
<reference evidence="2" key="1">
    <citation type="journal article" date="2005" name="Nature">
        <title>Sequencing of Aspergillus nidulans and comparative analysis with A. fumigatus and A. oryzae.</title>
        <authorList>
            <person name="Galagan J.E."/>
            <person name="Calvo S.E."/>
            <person name="Cuomo C."/>
            <person name="Ma L.J."/>
            <person name="Wortman J.R."/>
            <person name="Batzoglou S."/>
            <person name="Lee S.I."/>
            <person name="Basturkmen M."/>
            <person name="Spevak C.C."/>
            <person name="Clutterbuck J."/>
            <person name="Kapitonov V."/>
            <person name="Jurka J."/>
            <person name="Scazzocchio C."/>
            <person name="Farman M."/>
            <person name="Butler J."/>
            <person name="Purcell S."/>
            <person name="Harris S."/>
            <person name="Braus G.H."/>
            <person name="Draht O."/>
            <person name="Busch S."/>
            <person name="D'Enfert C."/>
            <person name="Bouchier C."/>
            <person name="Goldman G.H."/>
            <person name="Bell-Pedersen D."/>
            <person name="Griffiths-Jones S."/>
            <person name="Doonan J.H."/>
            <person name="Yu J."/>
            <person name="Vienken K."/>
            <person name="Pain A."/>
            <person name="Freitag M."/>
            <person name="Selker E.U."/>
            <person name="Archer D.B."/>
            <person name="Penalva M.A."/>
            <person name="Oakley B.R."/>
            <person name="Momany M."/>
            <person name="Tanaka T."/>
            <person name="Kumagai T."/>
            <person name="Asai K."/>
            <person name="Machida M."/>
            <person name="Nierman W.C."/>
            <person name="Denning D.W."/>
            <person name="Caddick M."/>
            <person name="Hynes M."/>
            <person name="Paoletti M."/>
            <person name="Fischer R."/>
            <person name="Miller B."/>
            <person name="Dyer P."/>
            <person name="Sachs M.S."/>
            <person name="Osmani S.A."/>
            <person name="Birren B.W."/>
        </authorList>
    </citation>
    <scope>NUCLEOTIDE SEQUENCE [LARGE SCALE GENOMIC DNA]</scope>
    <source>
        <strain evidence="2">FGSC A4 / ATCC 38163 / CBS 112.46 / NRRL 194 / M139</strain>
    </source>
</reference>
<name>Q5AR19_EMENI</name>
<reference evidence="2" key="2">
    <citation type="journal article" date="2009" name="Fungal Genet. Biol.">
        <title>The 2008 update of the Aspergillus nidulans genome annotation: a community effort.</title>
        <authorList>
            <person name="Wortman J.R."/>
            <person name="Gilsenan J.M."/>
            <person name="Joardar V."/>
            <person name="Deegan J."/>
            <person name="Clutterbuck J."/>
            <person name="Andersen M.R."/>
            <person name="Archer D."/>
            <person name="Bencina M."/>
            <person name="Braus G."/>
            <person name="Coutinho P."/>
            <person name="von Dohren H."/>
            <person name="Doonan J."/>
            <person name="Driessen A.J."/>
            <person name="Durek P."/>
            <person name="Espeso E."/>
            <person name="Fekete E."/>
            <person name="Flipphi M."/>
            <person name="Estrada C.G."/>
            <person name="Geysens S."/>
            <person name="Goldman G."/>
            <person name="de Groot P.W."/>
            <person name="Hansen K."/>
            <person name="Harris S.D."/>
            <person name="Heinekamp T."/>
            <person name="Helmstaedt K."/>
            <person name="Henrissat B."/>
            <person name="Hofmann G."/>
            <person name="Homan T."/>
            <person name="Horio T."/>
            <person name="Horiuchi H."/>
            <person name="James S."/>
            <person name="Jones M."/>
            <person name="Karaffa L."/>
            <person name="Karanyi Z."/>
            <person name="Kato M."/>
            <person name="Keller N."/>
            <person name="Kelly D.E."/>
            <person name="Kiel J.A."/>
            <person name="Kim J.M."/>
            <person name="van der Klei I.J."/>
            <person name="Klis F.M."/>
            <person name="Kovalchuk A."/>
            <person name="Krasevec N."/>
            <person name="Kubicek C.P."/>
            <person name="Liu B."/>
            <person name="Maccabe A."/>
            <person name="Meyer V."/>
            <person name="Mirabito P."/>
            <person name="Miskei M."/>
            <person name="Mos M."/>
            <person name="Mullins J."/>
            <person name="Nelson D.R."/>
            <person name="Nielsen J."/>
            <person name="Oakley B.R."/>
            <person name="Osmani S.A."/>
            <person name="Pakula T."/>
            <person name="Paszewski A."/>
            <person name="Paulsen I."/>
            <person name="Pilsyk S."/>
            <person name="Pocsi I."/>
            <person name="Punt P.J."/>
            <person name="Ram A.F."/>
            <person name="Ren Q."/>
            <person name="Robellet X."/>
            <person name="Robson G."/>
            <person name="Seiboth B."/>
            <person name="van Solingen P."/>
            <person name="Specht T."/>
            <person name="Sun J."/>
            <person name="Taheri-Talesh N."/>
            <person name="Takeshita N."/>
            <person name="Ussery D."/>
            <person name="vanKuyk P.A."/>
            <person name="Visser H."/>
            <person name="van de Vondervoort P.J."/>
            <person name="de Vries R.P."/>
            <person name="Walton J."/>
            <person name="Xiang X."/>
            <person name="Xiong Y."/>
            <person name="Zeng A.P."/>
            <person name="Brandt B.W."/>
            <person name="Cornell M.J."/>
            <person name="van den Hondel C.A."/>
            <person name="Visser J."/>
            <person name="Oliver S.G."/>
            <person name="Turner G."/>
        </authorList>
    </citation>
    <scope>GENOME REANNOTATION</scope>
    <source>
        <strain evidence="2">FGSC A4 / ATCC 38163 / CBS 112.46 / NRRL 194 / M139</strain>
    </source>
</reference>